<evidence type="ECO:0000256" key="4">
    <source>
        <dbReference type="ARBA" id="ARBA00022505"/>
    </source>
</evidence>
<dbReference type="NCBIfam" id="TIGR01581">
    <property type="entry name" value="Mo_ABC_porter"/>
    <property type="match status" value="1"/>
</dbReference>
<dbReference type="SUPFAM" id="SSF161098">
    <property type="entry name" value="MetI-like"/>
    <property type="match status" value="1"/>
</dbReference>
<feature type="transmembrane region" description="Helical" evidence="10">
    <location>
        <begin position="124"/>
        <end position="148"/>
    </location>
</feature>
<dbReference type="InterPro" id="IPR035906">
    <property type="entry name" value="MetI-like_sf"/>
</dbReference>
<evidence type="ECO:0000256" key="10">
    <source>
        <dbReference type="RuleBase" id="RU363032"/>
    </source>
</evidence>
<comment type="similarity">
    <text evidence="11">Belongs to the binding-protein-dependent transport system permease family. CysTW subfamily.</text>
</comment>
<comment type="function">
    <text evidence="9">Part of the ABC transporter complex CysAWTP (TC 3.A.1.6.1) involved in sulfate/thiosulfate import. Probably responsible for the translocation of the substrate across the membrane.</text>
</comment>
<keyword evidence="6 10" id="KW-1133">Transmembrane helix</keyword>
<evidence type="ECO:0000313" key="14">
    <source>
        <dbReference type="Proteomes" id="UP001589643"/>
    </source>
</evidence>
<comment type="subunit">
    <text evidence="2">The complex is composed of two ATP-binding proteins (CysA), two transmembrane proteins (CysT and CysW) and a solute-binding protein (CysP).</text>
</comment>
<comment type="function">
    <text evidence="11">Part of the binding-protein-dependent transport system for molybdenum; probably responsible for the translocation of the substrate across the membrane.</text>
</comment>
<evidence type="ECO:0000259" key="12">
    <source>
        <dbReference type="PROSITE" id="PS50928"/>
    </source>
</evidence>
<dbReference type="InterPro" id="IPR005667">
    <property type="entry name" value="Sulph_transpt2"/>
</dbReference>
<feature type="transmembrane region" description="Helical" evidence="10">
    <location>
        <begin position="232"/>
        <end position="253"/>
    </location>
</feature>
<keyword evidence="5 10" id="KW-0812">Transmembrane</keyword>
<dbReference type="Gene3D" id="1.10.3720.10">
    <property type="entry name" value="MetI-like"/>
    <property type="match status" value="1"/>
</dbReference>
<feature type="transmembrane region" description="Helical" evidence="10">
    <location>
        <begin position="45"/>
        <end position="68"/>
    </location>
</feature>
<evidence type="ECO:0000256" key="2">
    <source>
        <dbReference type="ARBA" id="ARBA00011779"/>
    </source>
</evidence>
<dbReference type="Proteomes" id="UP001589643">
    <property type="component" value="Unassembled WGS sequence"/>
</dbReference>
<keyword evidence="14" id="KW-1185">Reference proteome</keyword>
<evidence type="ECO:0000256" key="6">
    <source>
        <dbReference type="ARBA" id="ARBA00022989"/>
    </source>
</evidence>
<dbReference type="PANTHER" id="PTHR30406:SF8">
    <property type="entry name" value="SULFATE TRANSPORT SYSTEM PERMEASE PROTEIN CYST"/>
    <property type="match status" value="1"/>
</dbReference>
<keyword evidence="4 11" id="KW-0500">Molybdenum</keyword>
<evidence type="ECO:0000256" key="9">
    <source>
        <dbReference type="ARBA" id="ARBA00025323"/>
    </source>
</evidence>
<evidence type="ECO:0000256" key="3">
    <source>
        <dbReference type="ARBA" id="ARBA00022448"/>
    </source>
</evidence>
<feature type="domain" description="ABC transmembrane type-1" evidence="12">
    <location>
        <begin position="45"/>
        <end position="250"/>
    </location>
</feature>
<keyword evidence="11" id="KW-1003">Cell membrane</keyword>
<evidence type="ECO:0000256" key="11">
    <source>
        <dbReference type="RuleBase" id="RU365097"/>
    </source>
</evidence>
<dbReference type="NCBIfam" id="TIGR02141">
    <property type="entry name" value="modB_ABC"/>
    <property type="match status" value="1"/>
</dbReference>
<gene>
    <name evidence="13" type="ORF">AB7P39_06310</name>
</gene>
<comment type="caution">
    <text evidence="13">The sequence shown here is derived from an EMBL/GenBank/DDBJ whole genome shotgun (WGS) entry which is preliminary data.</text>
</comment>
<evidence type="ECO:0000256" key="8">
    <source>
        <dbReference type="ARBA" id="ARBA00023136"/>
    </source>
</evidence>
<evidence type="ECO:0000256" key="1">
    <source>
        <dbReference type="ARBA" id="ARBA00004141"/>
    </source>
</evidence>
<dbReference type="InterPro" id="IPR011867">
    <property type="entry name" value="ModB_ABC"/>
</dbReference>
<evidence type="ECO:0000256" key="5">
    <source>
        <dbReference type="ARBA" id="ARBA00022692"/>
    </source>
</evidence>
<dbReference type="InterPro" id="IPR000515">
    <property type="entry name" value="MetI-like"/>
</dbReference>
<keyword evidence="8 10" id="KW-0472">Membrane</keyword>
<keyword evidence="3 10" id="KW-0813">Transport</keyword>
<protein>
    <recommendedName>
        <fullName evidence="11">Molybdenum transport system permease</fullName>
    </recommendedName>
</protein>
<accession>A0ABV5ER70</accession>
<feature type="transmembrane region" description="Helical" evidence="10">
    <location>
        <begin position="169"/>
        <end position="194"/>
    </location>
</feature>
<name>A0ABV5ER70_9MICO</name>
<dbReference type="Pfam" id="PF00528">
    <property type="entry name" value="BPD_transp_1"/>
    <property type="match status" value="1"/>
</dbReference>
<dbReference type="RefSeq" id="WP_378717743.1">
    <property type="nucleotide sequence ID" value="NZ_JBHLHV010000001.1"/>
</dbReference>
<evidence type="ECO:0000313" key="13">
    <source>
        <dbReference type="EMBL" id="MFB8892457.1"/>
    </source>
</evidence>
<dbReference type="PROSITE" id="PS50928">
    <property type="entry name" value="ABC_TM1"/>
    <property type="match status" value="1"/>
</dbReference>
<dbReference type="InterPro" id="IPR006469">
    <property type="entry name" value="NifC_ABC_porter"/>
</dbReference>
<dbReference type="EMBL" id="JBHLHV010000001">
    <property type="protein sequence ID" value="MFB8892457.1"/>
    <property type="molecule type" value="Genomic_DNA"/>
</dbReference>
<dbReference type="CDD" id="cd06261">
    <property type="entry name" value="TM_PBP2"/>
    <property type="match status" value="1"/>
</dbReference>
<keyword evidence="7" id="KW-0764">Sulfate transport</keyword>
<feature type="transmembrane region" description="Helical" evidence="10">
    <location>
        <begin position="80"/>
        <end position="104"/>
    </location>
</feature>
<proteinExistence type="inferred from homology"/>
<evidence type="ECO:0000256" key="7">
    <source>
        <dbReference type="ARBA" id="ARBA00023032"/>
    </source>
</evidence>
<organism evidence="13 14">
    <name type="scientific">Microbacterium plantarum</name>
    <dbReference type="NCBI Taxonomy" id="1816425"/>
    <lineage>
        <taxon>Bacteria</taxon>
        <taxon>Bacillati</taxon>
        <taxon>Actinomycetota</taxon>
        <taxon>Actinomycetes</taxon>
        <taxon>Micrococcales</taxon>
        <taxon>Microbacteriaceae</taxon>
        <taxon>Microbacterium</taxon>
    </lineage>
</organism>
<dbReference type="PANTHER" id="PTHR30406">
    <property type="entry name" value="SULFATE TRANSPORT SYSTEM PERMEASE PROTEIN"/>
    <property type="match status" value="1"/>
</dbReference>
<sequence length="259" mass="26123">MPRVLLVPAVVGLALLVVPLAALVGRVDPATVWTDVTSPEARAALALSLQTALAATAACIVLGVPLALTIARAGARGAAVLRAIVTVPLVLPPMVGGVALLFLFGRTGWLGAMLGEAGIRIPFTTVAVVIAQTFVALPFLVLALEGALRATGVGYEQTAAALGAGRWRILFRVTLPLAAPGLIAGTVLCFARALGEFGATALFAGNAPGVTQTMPLAIYTAFNGAGVSQGTAVALSLLLLITAIAALLLVRAWRPGGAR</sequence>
<comment type="subcellular location">
    <subcellularLocation>
        <location evidence="10">Cell membrane</location>
        <topology evidence="10">Multi-pass membrane protein</topology>
    </subcellularLocation>
    <subcellularLocation>
        <location evidence="1">Membrane</location>
        <topology evidence="1">Multi-pass membrane protein</topology>
    </subcellularLocation>
</comment>
<reference evidence="13 14" key="1">
    <citation type="submission" date="2024-08" db="EMBL/GenBank/DDBJ databases">
        <title>Heavy metals resistant antinobacteria isolated from wastewater.</title>
        <authorList>
            <person name="Roman Ponce B."/>
            <person name="Blanco Mercado M.A."/>
            <person name="Avila Aldana I.N."/>
            <person name="Morales Arrieta S."/>
        </authorList>
    </citation>
    <scope>NUCLEOTIDE SEQUENCE [LARGE SCALE GENOMIC DNA]</scope>
    <source>
        <strain evidence="14">sma-1</strain>
    </source>
</reference>